<keyword evidence="3" id="KW-1185">Reference proteome</keyword>
<organism evidence="2 3">
    <name type="scientific">Nitratireductor aestuarii</name>
    <dbReference type="NCBI Taxonomy" id="1735103"/>
    <lineage>
        <taxon>Bacteria</taxon>
        <taxon>Pseudomonadati</taxon>
        <taxon>Pseudomonadota</taxon>
        <taxon>Alphaproteobacteria</taxon>
        <taxon>Hyphomicrobiales</taxon>
        <taxon>Phyllobacteriaceae</taxon>
        <taxon>Nitratireductor</taxon>
    </lineage>
</organism>
<protein>
    <recommendedName>
        <fullName evidence="4">DUF945 domain-containing protein</fullName>
    </recommendedName>
</protein>
<evidence type="ECO:0000313" key="2">
    <source>
        <dbReference type="EMBL" id="GGA80581.1"/>
    </source>
</evidence>
<name>A0A916S1X4_9HYPH</name>
<dbReference type="Proteomes" id="UP000636264">
    <property type="component" value="Unassembled WGS sequence"/>
</dbReference>
<dbReference type="AlphaFoldDB" id="A0A916S1X4"/>
<gene>
    <name evidence="2" type="ORF">GCM10011385_38580</name>
</gene>
<reference evidence="2" key="1">
    <citation type="journal article" date="2014" name="Int. J. Syst. Evol. Microbiol.">
        <title>Complete genome sequence of Corynebacterium casei LMG S-19264T (=DSM 44701T), isolated from a smear-ripened cheese.</title>
        <authorList>
            <consortium name="US DOE Joint Genome Institute (JGI-PGF)"/>
            <person name="Walter F."/>
            <person name="Albersmeier A."/>
            <person name="Kalinowski J."/>
            <person name="Ruckert C."/>
        </authorList>
    </citation>
    <scope>NUCLEOTIDE SEQUENCE</scope>
    <source>
        <strain evidence="2">CGMCC 1.15320</strain>
    </source>
</reference>
<evidence type="ECO:0008006" key="4">
    <source>
        <dbReference type="Google" id="ProtNLM"/>
    </source>
</evidence>
<evidence type="ECO:0000256" key="1">
    <source>
        <dbReference type="SAM" id="SignalP"/>
    </source>
</evidence>
<accession>A0A916S1X4</accession>
<proteinExistence type="predicted"/>
<sequence>MMNAFSLGLKSLMLAGAVSALSVTAAHAVEAADAAKRLQDLLAQQQMELSFSAANEDGNDIILRDTTVKFPESSEAVDLGDVTLSSVTEEGNGDYRVGRLFIDTILQQDDDGTVEINDITFEGLVLPRDAASDPFGGATRYDSMEVKSVEIDLDDQDFLWMENLTSKASVTADGAIESTAGVASFTLKLSAIDNDEDDDEFVDTLQEIDYDELSGRVEMAGKWSPSDGRLTVDQFDVQVDDVGTMRFTADLAGYTTEFIKSLRELMPQDGDSTDASAQGMAALGLMQQLTFHGLSFRFDDDSFTSRMLNHVADKKGVEPAKLIDETRAGIQAQLAPFAGDAFAKSTAQAVATFLSDPENIEIAARPAAPVPFFMLGAALMGAPATLVTQLGLAITANQ</sequence>
<comment type="caution">
    <text evidence="2">The sequence shown here is derived from an EMBL/GenBank/DDBJ whole genome shotgun (WGS) entry which is preliminary data.</text>
</comment>
<feature type="chain" id="PRO_5037846600" description="DUF945 domain-containing protein" evidence="1">
    <location>
        <begin position="29"/>
        <end position="398"/>
    </location>
</feature>
<dbReference type="EMBL" id="BMIF01000017">
    <property type="protein sequence ID" value="GGA80581.1"/>
    <property type="molecule type" value="Genomic_DNA"/>
</dbReference>
<evidence type="ECO:0000313" key="3">
    <source>
        <dbReference type="Proteomes" id="UP000636264"/>
    </source>
</evidence>
<feature type="signal peptide" evidence="1">
    <location>
        <begin position="1"/>
        <end position="28"/>
    </location>
</feature>
<reference evidence="2" key="2">
    <citation type="submission" date="2020-09" db="EMBL/GenBank/DDBJ databases">
        <authorList>
            <person name="Sun Q."/>
            <person name="Zhou Y."/>
        </authorList>
    </citation>
    <scope>NUCLEOTIDE SEQUENCE</scope>
    <source>
        <strain evidence="2">CGMCC 1.15320</strain>
    </source>
</reference>
<keyword evidence="1" id="KW-0732">Signal</keyword>